<evidence type="ECO:0000313" key="3">
    <source>
        <dbReference type="Proteomes" id="UP000243053"/>
    </source>
</evidence>
<dbReference type="SUPFAM" id="SSF53756">
    <property type="entry name" value="UDP-Glycosyltransferase/glycogen phosphorylase"/>
    <property type="match status" value="1"/>
</dbReference>
<dbReference type="CDD" id="cd03801">
    <property type="entry name" value="GT4_PimA-like"/>
    <property type="match status" value="1"/>
</dbReference>
<evidence type="ECO:0000313" key="2">
    <source>
        <dbReference type="EMBL" id="OUR82258.1"/>
    </source>
</evidence>
<comment type="caution">
    <text evidence="2">The sequence shown here is derived from an EMBL/GenBank/DDBJ whole genome shotgun (WGS) entry which is preliminary data.</text>
</comment>
<evidence type="ECO:0000259" key="1">
    <source>
        <dbReference type="Pfam" id="PF00534"/>
    </source>
</evidence>
<dbReference type="InterPro" id="IPR001296">
    <property type="entry name" value="Glyco_trans_1"/>
</dbReference>
<dbReference type="AlphaFoldDB" id="A0A1Y5EHL3"/>
<organism evidence="2 3">
    <name type="scientific">Colwellia psychrerythraea</name>
    <name type="common">Vibrio psychroerythus</name>
    <dbReference type="NCBI Taxonomy" id="28229"/>
    <lineage>
        <taxon>Bacteria</taxon>
        <taxon>Pseudomonadati</taxon>
        <taxon>Pseudomonadota</taxon>
        <taxon>Gammaproteobacteria</taxon>
        <taxon>Alteromonadales</taxon>
        <taxon>Colwelliaceae</taxon>
        <taxon>Colwellia</taxon>
    </lineage>
</organism>
<dbReference type="Pfam" id="PF00534">
    <property type="entry name" value="Glycos_transf_1"/>
    <property type="match status" value="1"/>
</dbReference>
<dbReference type="EMBL" id="MAAF01000040">
    <property type="protein sequence ID" value="OUR82258.1"/>
    <property type="molecule type" value="Genomic_DNA"/>
</dbReference>
<dbReference type="Proteomes" id="UP000243053">
    <property type="component" value="Unassembled WGS sequence"/>
</dbReference>
<dbReference type="GO" id="GO:0016757">
    <property type="term" value="F:glycosyltransferase activity"/>
    <property type="evidence" value="ECO:0007669"/>
    <property type="project" value="InterPro"/>
</dbReference>
<feature type="domain" description="Glycosyl transferase family 1" evidence="1">
    <location>
        <begin position="173"/>
        <end position="310"/>
    </location>
</feature>
<reference evidence="3" key="1">
    <citation type="journal article" date="2017" name="Proc. Natl. Acad. Sci. U.S.A.">
        <title>Simulation of Deepwater Horizon oil plume reveals substrate specialization within a complex community of hydrocarbon degraders.</title>
        <authorList>
            <person name="Hu P."/>
            <person name="Dubinsky E.A."/>
            <person name="Probst A.J."/>
            <person name="Wang J."/>
            <person name="Sieber C.M.K."/>
            <person name="Tom L.M."/>
            <person name="Gardinali P."/>
            <person name="Banfield J.F."/>
            <person name="Atlas R.M."/>
            <person name="Andersen G.L."/>
        </authorList>
    </citation>
    <scope>NUCLEOTIDE SEQUENCE [LARGE SCALE GENOMIC DNA]</scope>
</reference>
<name>A0A1Y5EHL3_COLPS</name>
<gene>
    <name evidence="2" type="ORF">A9Q75_05945</name>
</gene>
<protein>
    <recommendedName>
        <fullName evidence="1">Glycosyl transferase family 1 domain-containing protein</fullName>
    </recommendedName>
</protein>
<sequence>MEKKVLILSQEQPPVVGGAGIIAKQLFDTLTVRGWDVFINKPHANFPRIIILFLSFLNVLKSKKYHRVIINDLFYKKIFCLLIKLYKPKNTLIYLHGSEPEFLLNSPFYKGRFIILCLESKKIIAVSDYMKEKFLTNLLAHPNYSEIEKKIVVIKNGVDTKLFHNGVDTKLFHNKEIPPKNFINIATCCRLEWGKGFEDMTSVVLKLLDKNINCHWYIAGEGKDSKSIKAYITEKNIIDNVTFLGVLTPIEVAGLFNICHFMLLLSNFKESLGLAYMEASCCGCYSIGRNSYGVKEAIINGETGALVNSVDDAFNVILTDKPEPQSIALSAIKAFSYNAMYQRLEHLF</sequence>
<accession>A0A1Y5EHL3</accession>
<dbReference type="PANTHER" id="PTHR45947:SF3">
    <property type="entry name" value="SULFOQUINOVOSYL TRANSFERASE SQD2"/>
    <property type="match status" value="1"/>
</dbReference>
<proteinExistence type="predicted"/>
<dbReference type="PANTHER" id="PTHR45947">
    <property type="entry name" value="SULFOQUINOVOSYL TRANSFERASE SQD2"/>
    <property type="match status" value="1"/>
</dbReference>
<dbReference type="InterPro" id="IPR050194">
    <property type="entry name" value="Glycosyltransferase_grp1"/>
</dbReference>
<dbReference type="Gene3D" id="3.40.50.2000">
    <property type="entry name" value="Glycogen Phosphorylase B"/>
    <property type="match status" value="2"/>
</dbReference>